<evidence type="ECO:0000313" key="3">
    <source>
        <dbReference type="Proteomes" id="UP000197019"/>
    </source>
</evidence>
<organism evidence="2 3">
    <name type="scientific">Methylovulum psychrotolerans</name>
    <dbReference type="NCBI Taxonomy" id="1704499"/>
    <lineage>
        <taxon>Bacteria</taxon>
        <taxon>Pseudomonadati</taxon>
        <taxon>Pseudomonadota</taxon>
        <taxon>Gammaproteobacteria</taxon>
        <taxon>Methylococcales</taxon>
        <taxon>Methylococcaceae</taxon>
        <taxon>Methylovulum</taxon>
    </lineage>
</organism>
<keyword evidence="3" id="KW-1185">Reference proteome</keyword>
<dbReference type="InterPro" id="IPR056091">
    <property type="entry name" value="DUF7674"/>
</dbReference>
<dbReference type="KEGG" id="mpsy:CEK71_18975"/>
<sequence>MPVLEMYEEFRVEFPELTAKSDIEHCKYWGEVDPEFAYSWFGSLANTLNKEMSRGIDVKTYKNQFEFFHSKYITGDSEVKNCIDVSFIENLFWQVVPEKALPYWQALPLPLKELYLDFYGHSPR</sequence>
<feature type="domain" description="DUF7674" evidence="1">
    <location>
        <begin position="8"/>
        <end position="118"/>
    </location>
</feature>
<dbReference type="OrthoDB" id="8777452at2"/>
<evidence type="ECO:0000259" key="1">
    <source>
        <dbReference type="Pfam" id="PF24722"/>
    </source>
</evidence>
<dbReference type="EMBL" id="CP022129">
    <property type="protein sequence ID" value="ASF47980.1"/>
    <property type="molecule type" value="Genomic_DNA"/>
</dbReference>
<gene>
    <name evidence="2" type="ORF">CEK71_18975</name>
</gene>
<evidence type="ECO:0000313" key="2">
    <source>
        <dbReference type="EMBL" id="ASF47980.1"/>
    </source>
</evidence>
<dbReference type="RefSeq" id="WP_088620850.1">
    <property type="nucleotide sequence ID" value="NZ_CP022129.1"/>
</dbReference>
<dbReference type="Pfam" id="PF24722">
    <property type="entry name" value="DUF7674"/>
    <property type="match status" value="1"/>
</dbReference>
<reference evidence="2 3" key="1">
    <citation type="submission" date="2017-06" db="EMBL/GenBank/DDBJ databases">
        <title>Genome Sequencing of the methanotroph Methylovulum psychrotolerants str. HV10-M2 isolated from a high-altitude environment.</title>
        <authorList>
            <person name="Mateos-Rivera A."/>
        </authorList>
    </citation>
    <scope>NUCLEOTIDE SEQUENCE [LARGE SCALE GENOMIC DNA]</scope>
    <source>
        <strain evidence="2 3">HV10_M2</strain>
    </source>
</reference>
<name>A0A1Z4C3B9_9GAMM</name>
<dbReference type="AlphaFoldDB" id="A0A1Z4C3B9"/>
<protein>
    <recommendedName>
        <fullName evidence="1">DUF7674 domain-containing protein</fullName>
    </recommendedName>
</protein>
<accession>A0A1Z4C3B9</accession>
<proteinExistence type="predicted"/>
<dbReference type="Proteomes" id="UP000197019">
    <property type="component" value="Chromosome"/>
</dbReference>